<name>A0A523XT74_UNCT6</name>
<dbReference type="Gene3D" id="3.20.130.10">
    <property type="entry name" value="Fe-S hydro-lyase, tartrate dehydratase beta-type, catalytic domain"/>
    <property type="match status" value="1"/>
</dbReference>
<reference evidence="4 5" key="1">
    <citation type="submission" date="2019-03" db="EMBL/GenBank/DDBJ databases">
        <title>Metabolic potential of uncultured bacteria and archaea associated with petroleum seepage in deep-sea sediments.</title>
        <authorList>
            <person name="Dong X."/>
            <person name="Hubert C."/>
        </authorList>
    </citation>
    <scope>NUCLEOTIDE SEQUENCE [LARGE SCALE GENOMIC DNA]</scope>
    <source>
        <strain evidence="4">E29_bin36</strain>
    </source>
</reference>
<proteinExistence type="inferred from homology"/>
<evidence type="ECO:0000256" key="1">
    <source>
        <dbReference type="ARBA" id="ARBA00008876"/>
    </source>
</evidence>
<dbReference type="PANTHER" id="PTHR43351">
    <property type="entry name" value="L(+)-TARTRATE DEHYDRATASE SUBUNIT BETA"/>
    <property type="match status" value="1"/>
</dbReference>
<evidence type="ECO:0000313" key="4">
    <source>
        <dbReference type="EMBL" id="TET82510.1"/>
    </source>
</evidence>
<dbReference type="SUPFAM" id="SSF117457">
    <property type="entry name" value="FumA C-terminal domain-like"/>
    <property type="match status" value="1"/>
</dbReference>
<dbReference type="Pfam" id="PF05683">
    <property type="entry name" value="Fumerase_C"/>
    <property type="match status" value="1"/>
</dbReference>
<organism evidence="4 5">
    <name type="scientific">candidate division TA06 bacterium</name>
    <dbReference type="NCBI Taxonomy" id="2250710"/>
    <lineage>
        <taxon>Bacteria</taxon>
        <taxon>Bacteria division TA06</taxon>
    </lineage>
</organism>
<dbReference type="EMBL" id="SOIP01000124">
    <property type="protein sequence ID" value="TET82510.1"/>
    <property type="molecule type" value="Genomic_DNA"/>
</dbReference>
<dbReference type="GO" id="GO:0016836">
    <property type="term" value="F:hydro-lyase activity"/>
    <property type="evidence" value="ECO:0007669"/>
    <property type="project" value="InterPro"/>
</dbReference>
<evidence type="ECO:0000313" key="5">
    <source>
        <dbReference type="Proteomes" id="UP000315534"/>
    </source>
</evidence>
<keyword evidence="2" id="KW-0456">Lyase</keyword>
<comment type="similarity">
    <text evidence="1">Belongs to the class-I fumarase family.</text>
</comment>
<dbReference type="AlphaFoldDB" id="A0A523XT74"/>
<comment type="caution">
    <text evidence="4">The sequence shown here is derived from an EMBL/GenBank/DDBJ whole genome shotgun (WGS) entry which is preliminary data.</text>
</comment>
<feature type="non-terminal residue" evidence="4">
    <location>
        <position position="64"/>
    </location>
</feature>
<evidence type="ECO:0000259" key="3">
    <source>
        <dbReference type="Pfam" id="PF05683"/>
    </source>
</evidence>
<dbReference type="InterPro" id="IPR036660">
    <property type="entry name" value="Fe-S_hydroAse_TtdB_cat_sf"/>
</dbReference>
<dbReference type="PANTHER" id="PTHR43351:SF2">
    <property type="entry name" value="L(+)-TARTRATE DEHYDRATASE SUBUNIT BETA-RELATED"/>
    <property type="match status" value="1"/>
</dbReference>
<sequence>MAEHKLTTPLSDEDVKKLKAGDTVFLSGTIYTGRDAAHKRLVELIKKGEPLPVDFKGQVIYYVG</sequence>
<dbReference type="Proteomes" id="UP000315534">
    <property type="component" value="Unassembled WGS sequence"/>
</dbReference>
<gene>
    <name evidence="4" type="ORF">E3J38_02050</name>
</gene>
<feature type="domain" description="Fe-S hydro-lyase tartrate dehydratase beta-type catalytic" evidence="3">
    <location>
        <begin position="5"/>
        <end position="64"/>
    </location>
</feature>
<accession>A0A523XT74</accession>
<protein>
    <submittedName>
        <fullName evidence="4">TRZ/ATZ family protein</fullName>
    </submittedName>
</protein>
<evidence type="ECO:0000256" key="2">
    <source>
        <dbReference type="ARBA" id="ARBA00023239"/>
    </source>
</evidence>
<dbReference type="InterPro" id="IPR004647">
    <property type="entry name" value="Fe-S_hydro-lyase_TtdB-typ_cat"/>
</dbReference>